<evidence type="ECO:0000256" key="2">
    <source>
        <dbReference type="SAM" id="MobiDB-lite"/>
    </source>
</evidence>
<name>A0A0C9WUX0_9AGAR</name>
<keyword evidence="3" id="KW-1133">Transmembrane helix</keyword>
<feature type="coiled-coil region" evidence="1">
    <location>
        <begin position="320"/>
        <end position="375"/>
    </location>
</feature>
<keyword evidence="4" id="KW-0732">Signal</keyword>
<dbReference type="Proteomes" id="UP000054477">
    <property type="component" value="Unassembled WGS sequence"/>
</dbReference>
<feature type="transmembrane region" description="Helical" evidence="3">
    <location>
        <begin position="223"/>
        <end position="248"/>
    </location>
</feature>
<sequence length="405" mass="43378">MALVLLFFLLNIVGKFGLAALVNQTIDDYFGDPITGTFAIYSPANLWQQGNGCTGCLVQPDVSKAFDGTWHDSTFLVGGATRTVSVTFTGSAVYAFFITPPTIPGVNSSLIETHLNITLDGNLSGSFDSLPSSNSEYVYNQLVYSNSSLNYGKHTLVISSGGPSRSILEFDYVIYTTDDGTTSSLTAPAGSPTGISTKSSNASSSQTAVLPSSSTATHHPAPIGAIVGGVLGGVATIALVTIIVYFYFYRNRDRSTAQEVEVTDQAIFAGPQTPRTLMVTPTEIDPFVIPPSQASFYGTAEKQHLRHASSSTRTTVDPRQVELNRRIQELQREMALLQSQNSPSPQDLPLRTGQADDWRSNVELLRAEVERLRLAMHSSQGVTDQPPPGYAYSLSDGITSGGMPS</sequence>
<dbReference type="OrthoDB" id="2758521at2759"/>
<evidence type="ECO:0000313" key="6">
    <source>
        <dbReference type="Proteomes" id="UP000054477"/>
    </source>
</evidence>
<feature type="region of interest" description="Disordered" evidence="2">
    <location>
        <begin position="377"/>
        <end position="405"/>
    </location>
</feature>
<keyword evidence="3" id="KW-0812">Transmembrane</keyword>
<feature type="chain" id="PRO_5002205476" evidence="4">
    <location>
        <begin position="20"/>
        <end position="405"/>
    </location>
</feature>
<evidence type="ECO:0000256" key="1">
    <source>
        <dbReference type="SAM" id="Coils"/>
    </source>
</evidence>
<evidence type="ECO:0000256" key="3">
    <source>
        <dbReference type="SAM" id="Phobius"/>
    </source>
</evidence>
<feature type="region of interest" description="Disordered" evidence="2">
    <location>
        <begin position="183"/>
        <end position="217"/>
    </location>
</feature>
<dbReference type="EMBL" id="KN838731">
    <property type="protein sequence ID" value="KIJ96155.1"/>
    <property type="molecule type" value="Genomic_DNA"/>
</dbReference>
<proteinExistence type="predicted"/>
<accession>A0A0C9WUX0</accession>
<feature type="signal peptide" evidence="4">
    <location>
        <begin position="1"/>
        <end position="19"/>
    </location>
</feature>
<dbReference type="AlphaFoldDB" id="A0A0C9WUX0"/>
<keyword evidence="6" id="KW-1185">Reference proteome</keyword>
<reference evidence="5 6" key="1">
    <citation type="submission" date="2014-04" db="EMBL/GenBank/DDBJ databases">
        <authorList>
            <consortium name="DOE Joint Genome Institute"/>
            <person name="Kuo A."/>
            <person name="Kohler A."/>
            <person name="Nagy L.G."/>
            <person name="Floudas D."/>
            <person name="Copeland A."/>
            <person name="Barry K.W."/>
            <person name="Cichocki N."/>
            <person name="Veneault-Fourrey C."/>
            <person name="LaButti K."/>
            <person name="Lindquist E.A."/>
            <person name="Lipzen A."/>
            <person name="Lundell T."/>
            <person name="Morin E."/>
            <person name="Murat C."/>
            <person name="Sun H."/>
            <person name="Tunlid A."/>
            <person name="Henrissat B."/>
            <person name="Grigoriev I.V."/>
            <person name="Hibbett D.S."/>
            <person name="Martin F."/>
            <person name="Nordberg H.P."/>
            <person name="Cantor M.N."/>
            <person name="Hua S.X."/>
        </authorList>
    </citation>
    <scope>NUCLEOTIDE SEQUENCE [LARGE SCALE GENOMIC DNA]</scope>
    <source>
        <strain evidence="5 6">LaAM-08-1</strain>
    </source>
</reference>
<feature type="compositionally biased region" description="Low complexity" evidence="2">
    <location>
        <begin position="196"/>
        <end position="205"/>
    </location>
</feature>
<keyword evidence="1" id="KW-0175">Coiled coil</keyword>
<protein>
    <submittedName>
        <fullName evidence="5">Uncharacterized protein</fullName>
    </submittedName>
</protein>
<gene>
    <name evidence="5" type="ORF">K443DRAFT_682489</name>
</gene>
<dbReference type="Gene3D" id="2.60.120.260">
    <property type="entry name" value="Galactose-binding domain-like"/>
    <property type="match status" value="1"/>
</dbReference>
<keyword evidence="3" id="KW-0472">Membrane</keyword>
<dbReference type="HOGENOM" id="CLU_033259_2_0_1"/>
<feature type="compositionally biased region" description="Polar residues" evidence="2">
    <location>
        <begin position="206"/>
        <end position="217"/>
    </location>
</feature>
<evidence type="ECO:0000256" key="4">
    <source>
        <dbReference type="SAM" id="SignalP"/>
    </source>
</evidence>
<reference evidence="6" key="2">
    <citation type="submission" date="2015-01" db="EMBL/GenBank/DDBJ databases">
        <title>Evolutionary Origins and Diversification of the Mycorrhizal Mutualists.</title>
        <authorList>
            <consortium name="DOE Joint Genome Institute"/>
            <consortium name="Mycorrhizal Genomics Consortium"/>
            <person name="Kohler A."/>
            <person name="Kuo A."/>
            <person name="Nagy L.G."/>
            <person name="Floudas D."/>
            <person name="Copeland A."/>
            <person name="Barry K.W."/>
            <person name="Cichocki N."/>
            <person name="Veneault-Fourrey C."/>
            <person name="LaButti K."/>
            <person name="Lindquist E.A."/>
            <person name="Lipzen A."/>
            <person name="Lundell T."/>
            <person name="Morin E."/>
            <person name="Murat C."/>
            <person name="Riley R."/>
            <person name="Ohm R."/>
            <person name="Sun H."/>
            <person name="Tunlid A."/>
            <person name="Henrissat B."/>
            <person name="Grigoriev I.V."/>
            <person name="Hibbett D.S."/>
            <person name="Martin F."/>
        </authorList>
    </citation>
    <scope>NUCLEOTIDE SEQUENCE [LARGE SCALE GENOMIC DNA]</scope>
    <source>
        <strain evidence="6">LaAM-08-1</strain>
    </source>
</reference>
<dbReference type="CDD" id="cd12087">
    <property type="entry name" value="TM_EGFR-like"/>
    <property type="match status" value="1"/>
</dbReference>
<organism evidence="5 6">
    <name type="scientific">Laccaria amethystina LaAM-08-1</name>
    <dbReference type="NCBI Taxonomy" id="1095629"/>
    <lineage>
        <taxon>Eukaryota</taxon>
        <taxon>Fungi</taxon>
        <taxon>Dikarya</taxon>
        <taxon>Basidiomycota</taxon>
        <taxon>Agaricomycotina</taxon>
        <taxon>Agaricomycetes</taxon>
        <taxon>Agaricomycetidae</taxon>
        <taxon>Agaricales</taxon>
        <taxon>Agaricineae</taxon>
        <taxon>Hydnangiaceae</taxon>
        <taxon>Laccaria</taxon>
    </lineage>
</organism>
<evidence type="ECO:0000313" key="5">
    <source>
        <dbReference type="EMBL" id="KIJ96155.1"/>
    </source>
</evidence>